<dbReference type="CDD" id="cd01448">
    <property type="entry name" value="TST_Repeat_1"/>
    <property type="match status" value="1"/>
</dbReference>
<dbReference type="PROSITE" id="PS50206">
    <property type="entry name" value="RHODANESE_3"/>
    <property type="match status" value="2"/>
</dbReference>
<name>A0AAW9DU24_ACIAO</name>
<feature type="domain" description="Rhodanese" evidence="2">
    <location>
        <begin position="157"/>
        <end position="277"/>
    </location>
</feature>
<dbReference type="InterPro" id="IPR001307">
    <property type="entry name" value="Thiosulphate_STrfase_CS"/>
</dbReference>
<evidence type="ECO:0000313" key="4">
    <source>
        <dbReference type="Proteomes" id="UP001279553"/>
    </source>
</evidence>
<comment type="caution">
    <text evidence="3">The sequence shown here is derived from an EMBL/GenBank/DDBJ whole genome shotgun (WGS) entry which is preliminary data.</text>
</comment>
<gene>
    <name evidence="3" type="ORF">SIL87_13855</name>
</gene>
<dbReference type="Pfam" id="PF00581">
    <property type="entry name" value="Rhodanese"/>
    <property type="match status" value="2"/>
</dbReference>
<dbReference type="PANTHER" id="PTHR43855">
    <property type="entry name" value="THIOSULFATE SULFURTRANSFERASE"/>
    <property type="match status" value="1"/>
</dbReference>
<accession>A0AAW9DU24</accession>
<feature type="domain" description="Rhodanese" evidence="2">
    <location>
        <begin position="15"/>
        <end position="126"/>
    </location>
</feature>
<dbReference type="AlphaFoldDB" id="A0AAW9DU24"/>
<dbReference type="Proteomes" id="UP001279553">
    <property type="component" value="Unassembled WGS sequence"/>
</dbReference>
<sequence>MTVLISPAELDTAMKAGGIVVIDTRNPAAFAEGHIPGAVNLHDIFTYLATSTPEGMAELRSKFAAAFGDLGLSGRETAVLYEGSMNSGFGQSCRGYFLLQYLGYKNAKILHGGLAAWIAAGMAVSTEAASPTPATFPVTDAGKGLILTKEDVLAALDDPSVVLLDVRDVDEWVGESSSPYGPDFCPRKGRLPGARWIEWYRMMKPTAAGPMLKSKNEILAECATAGITPASKVYIYCFKGARASNSYVALAEAGITNTAIYFGSWNEWSRDPALPIEEGLPFASAVLAEAAE</sequence>
<dbReference type="CDD" id="cd01449">
    <property type="entry name" value="TST_Repeat_2"/>
    <property type="match status" value="1"/>
</dbReference>
<reference evidence="3 4" key="1">
    <citation type="submission" date="2023-11" db="EMBL/GenBank/DDBJ databases">
        <title>MicrobeMod: A computational toolkit for identifying prokaryotic methylation and restriction-modification with nanopore sequencing.</title>
        <authorList>
            <person name="Crits-Christoph A."/>
            <person name="Kang S.C."/>
            <person name="Lee H."/>
            <person name="Ostrov N."/>
        </authorList>
    </citation>
    <scope>NUCLEOTIDE SEQUENCE [LARGE SCALE GENOMIC DNA]</scope>
    <source>
        <strain evidence="3 4">DSMZ 700</strain>
    </source>
</reference>
<dbReference type="InterPro" id="IPR051126">
    <property type="entry name" value="Thiosulfate_sulfurtransferase"/>
</dbReference>
<dbReference type="SUPFAM" id="SSF52821">
    <property type="entry name" value="Rhodanese/Cell cycle control phosphatase"/>
    <property type="match status" value="2"/>
</dbReference>
<keyword evidence="4" id="KW-1185">Reference proteome</keyword>
<organism evidence="3 4">
    <name type="scientific">Acidiphilium acidophilum</name>
    <name type="common">Thiobacillus acidophilus</name>
    <dbReference type="NCBI Taxonomy" id="76588"/>
    <lineage>
        <taxon>Bacteria</taxon>
        <taxon>Pseudomonadati</taxon>
        <taxon>Pseudomonadota</taxon>
        <taxon>Alphaproteobacteria</taxon>
        <taxon>Acetobacterales</taxon>
        <taxon>Acidocellaceae</taxon>
        <taxon>Acidiphilium</taxon>
    </lineage>
</organism>
<dbReference type="InterPro" id="IPR001763">
    <property type="entry name" value="Rhodanese-like_dom"/>
</dbReference>
<dbReference type="Gene3D" id="3.40.250.10">
    <property type="entry name" value="Rhodanese-like domain"/>
    <property type="match status" value="2"/>
</dbReference>
<evidence type="ECO:0000256" key="1">
    <source>
        <dbReference type="ARBA" id="ARBA00022737"/>
    </source>
</evidence>
<dbReference type="InterPro" id="IPR036873">
    <property type="entry name" value="Rhodanese-like_dom_sf"/>
</dbReference>
<keyword evidence="1" id="KW-0677">Repeat</keyword>
<dbReference type="EMBL" id="JAWXYB010000018">
    <property type="protein sequence ID" value="MDX5931848.1"/>
    <property type="molecule type" value="Genomic_DNA"/>
</dbReference>
<dbReference type="GO" id="GO:0004792">
    <property type="term" value="F:thiosulfate-cyanide sulfurtransferase activity"/>
    <property type="evidence" value="ECO:0007669"/>
    <property type="project" value="InterPro"/>
</dbReference>
<keyword evidence="3" id="KW-0808">Transferase</keyword>
<protein>
    <submittedName>
        <fullName evidence="3">Sulfurtransferase</fullName>
        <ecNumber evidence="3">2.8.1.-</ecNumber>
    </submittedName>
</protein>
<dbReference type="PROSITE" id="PS00380">
    <property type="entry name" value="RHODANESE_1"/>
    <property type="match status" value="1"/>
</dbReference>
<dbReference type="PANTHER" id="PTHR43855:SF1">
    <property type="entry name" value="THIOSULFATE SULFURTRANSFERASE"/>
    <property type="match status" value="1"/>
</dbReference>
<dbReference type="RefSeq" id="WP_319614730.1">
    <property type="nucleotide sequence ID" value="NZ_JAWXYB010000018.1"/>
</dbReference>
<evidence type="ECO:0000313" key="3">
    <source>
        <dbReference type="EMBL" id="MDX5931848.1"/>
    </source>
</evidence>
<proteinExistence type="predicted"/>
<evidence type="ECO:0000259" key="2">
    <source>
        <dbReference type="PROSITE" id="PS50206"/>
    </source>
</evidence>
<dbReference type="EC" id="2.8.1.-" evidence="3"/>
<dbReference type="SMART" id="SM00450">
    <property type="entry name" value="RHOD"/>
    <property type="match status" value="2"/>
</dbReference>